<reference evidence="1" key="4">
    <citation type="submission" date="2019-03" db="UniProtKB">
        <authorList>
            <consortium name="EnsemblPlants"/>
        </authorList>
    </citation>
    <scope>IDENTIFICATION</scope>
</reference>
<protein>
    <submittedName>
        <fullName evidence="1">Uncharacterized protein</fullName>
    </submittedName>
</protein>
<proteinExistence type="predicted"/>
<reference evidence="1" key="5">
    <citation type="journal article" date="2021" name="G3 (Bethesda)">
        <title>Aegilops tauschii genome assembly Aet v5.0 features greater sequence contiguity and improved annotation.</title>
        <authorList>
            <person name="Wang L."/>
            <person name="Zhu T."/>
            <person name="Rodriguez J.C."/>
            <person name="Deal K.R."/>
            <person name="Dubcovsky J."/>
            <person name="McGuire P.E."/>
            <person name="Lux T."/>
            <person name="Spannagl M."/>
            <person name="Mayer K.F.X."/>
            <person name="Baldrich P."/>
            <person name="Meyers B.C."/>
            <person name="Huo N."/>
            <person name="Gu Y.Q."/>
            <person name="Zhou H."/>
            <person name="Devos K.M."/>
            <person name="Bennetzen J.L."/>
            <person name="Unver T."/>
            <person name="Budak H."/>
            <person name="Gulick P.J."/>
            <person name="Galiba G."/>
            <person name="Kalapos B."/>
            <person name="Nelson D.R."/>
            <person name="Li P."/>
            <person name="You F.M."/>
            <person name="Luo M.C."/>
            <person name="Dvorak J."/>
        </authorList>
    </citation>
    <scope>NUCLEOTIDE SEQUENCE [LARGE SCALE GENOMIC DNA]</scope>
    <source>
        <strain evidence="1">cv. AL8/78</strain>
    </source>
</reference>
<reference evidence="1" key="3">
    <citation type="journal article" date="2017" name="Nature">
        <title>Genome sequence of the progenitor of the wheat D genome Aegilops tauschii.</title>
        <authorList>
            <person name="Luo M.C."/>
            <person name="Gu Y.Q."/>
            <person name="Puiu D."/>
            <person name="Wang H."/>
            <person name="Twardziok S.O."/>
            <person name="Deal K.R."/>
            <person name="Huo N."/>
            <person name="Zhu T."/>
            <person name="Wang L."/>
            <person name="Wang Y."/>
            <person name="McGuire P.E."/>
            <person name="Liu S."/>
            <person name="Long H."/>
            <person name="Ramasamy R.K."/>
            <person name="Rodriguez J.C."/>
            <person name="Van S.L."/>
            <person name="Yuan L."/>
            <person name="Wang Z."/>
            <person name="Xia Z."/>
            <person name="Xiao L."/>
            <person name="Anderson O.D."/>
            <person name="Ouyang S."/>
            <person name="Liang Y."/>
            <person name="Zimin A.V."/>
            <person name="Pertea G."/>
            <person name="Qi P."/>
            <person name="Bennetzen J.L."/>
            <person name="Dai X."/>
            <person name="Dawson M.W."/>
            <person name="Muller H.G."/>
            <person name="Kugler K."/>
            <person name="Rivarola-Duarte L."/>
            <person name="Spannagl M."/>
            <person name="Mayer K.F.X."/>
            <person name="Lu F.H."/>
            <person name="Bevan M.W."/>
            <person name="Leroy P."/>
            <person name="Li P."/>
            <person name="You F.M."/>
            <person name="Sun Q."/>
            <person name="Liu Z."/>
            <person name="Lyons E."/>
            <person name="Wicker T."/>
            <person name="Salzberg S.L."/>
            <person name="Devos K.M."/>
            <person name="Dvorak J."/>
        </authorList>
    </citation>
    <scope>NUCLEOTIDE SEQUENCE [LARGE SCALE GENOMIC DNA]</scope>
    <source>
        <strain evidence="1">cv. AL8/78</strain>
    </source>
</reference>
<name>A0A453JN78_AEGTS</name>
<dbReference type="EnsemblPlants" id="AET5Gv20130600.22">
    <property type="protein sequence ID" value="AET5Gv20130600.22"/>
    <property type="gene ID" value="AET5Gv20130600"/>
</dbReference>
<organism evidence="1 2">
    <name type="scientific">Aegilops tauschii subsp. strangulata</name>
    <name type="common">Goatgrass</name>
    <dbReference type="NCBI Taxonomy" id="200361"/>
    <lineage>
        <taxon>Eukaryota</taxon>
        <taxon>Viridiplantae</taxon>
        <taxon>Streptophyta</taxon>
        <taxon>Embryophyta</taxon>
        <taxon>Tracheophyta</taxon>
        <taxon>Spermatophyta</taxon>
        <taxon>Magnoliopsida</taxon>
        <taxon>Liliopsida</taxon>
        <taxon>Poales</taxon>
        <taxon>Poaceae</taxon>
        <taxon>BOP clade</taxon>
        <taxon>Pooideae</taxon>
        <taxon>Triticodae</taxon>
        <taxon>Triticeae</taxon>
        <taxon>Triticinae</taxon>
        <taxon>Aegilops</taxon>
    </lineage>
</organism>
<evidence type="ECO:0000313" key="1">
    <source>
        <dbReference type="EnsemblPlants" id="AET5Gv20130600.22"/>
    </source>
</evidence>
<accession>A0A453JN78</accession>
<reference evidence="2" key="1">
    <citation type="journal article" date="2014" name="Science">
        <title>Ancient hybridizations among the ancestral genomes of bread wheat.</title>
        <authorList>
            <consortium name="International Wheat Genome Sequencing Consortium,"/>
            <person name="Marcussen T."/>
            <person name="Sandve S.R."/>
            <person name="Heier L."/>
            <person name="Spannagl M."/>
            <person name="Pfeifer M."/>
            <person name="Jakobsen K.S."/>
            <person name="Wulff B.B."/>
            <person name="Steuernagel B."/>
            <person name="Mayer K.F."/>
            <person name="Olsen O.A."/>
        </authorList>
    </citation>
    <scope>NUCLEOTIDE SEQUENCE [LARGE SCALE GENOMIC DNA]</scope>
    <source>
        <strain evidence="2">cv. AL8/78</strain>
    </source>
</reference>
<keyword evidence="2" id="KW-1185">Reference proteome</keyword>
<dbReference type="AlphaFoldDB" id="A0A453JN78"/>
<dbReference type="Proteomes" id="UP000015105">
    <property type="component" value="Chromosome 5D"/>
</dbReference>
<evidence type="ECO:0000313" key="2">
    <source>
        <dbReference type="Proteomes" id="UP000015105"/>
    </source>
</evidence>
<sequence length="66" mass="7499">RTKTLDNAVNPLNIEQGLERLSSDVPKTSKSRTKTLDNVVNPLNIEQDLKRLSNDVPKRTKDFSSY</sequence>
<dbReference type="Gramene" id="AET5Gv20130600.22">
    <property type="protein sequence ID" value="AET5Gv20130600.22"/>
    <property type="gene ID" value="AET5Gv20130600"/>
</dbReference>
<reference evidence="2" key="2">
    <citation type="journal article" date="2017" name="Nat. Plants">
        <title>The Aegilops tauschii genome reveals multiple impacts of transposons.</title>
        <authorList>
            <person name="Zhao G."/>
            <person name="Zou C."/>
            <person name="Li K."/>
            <person name="Wang K."/>
            <person name="Li T."/>
            <person name="Gao L."/>
            <person name="Zhang X."/>
            <person name="Wang H."/>
            <person name="Yang Z."/>
            <person name="Liu X."/>
            <person name="Jiang W."/>
            <person name="Mao L."/>
            <person name="Kong X."/>
            <person name="Jiao Y."/>
            <person name="Jia J."/>
        </authorList>
    </citation>
    <scope>NUCLEOTIDE SEQUENCE [LARGE SCALE GENOMIC DNA]</scope>
    <source>
        <strain evidence="2">cv. AL8/78</strain>
    </source>
</reference>